<dbReference type="STRING" id="1157490.EL26_15470"/>
<organism evidence="2 3">
    <name type="scientific">Tumebacillus flagellatus</name>
    <dbReference type="NCBI Taxonomy" id="1157490"/>
    <lineage>
        <taxon>Bacteria</taxon>
        <taxon>Bacillati</taxon>
        <taxon>Bacillota</taxon>
        <taxon>Bacilli</taxon>
        <taxon>Bacillales</taxon>
        <taxon>Alicyclobacillaceae</taxon>
        <taxon>Tumebacillus</taxon>
    </lineage>
</organism>
<evidence type="ECO:0000313" key="2">
    <source>
        <dbReference type="EMBL" id="KEO82476.1"/>
    </source>
</evidence>
<keyword evidence="3" id="KW-1185">Reference proteome</keyword>
<dbReference type="EMBL" id="JMIR01000022">
    <property type="protein sequence ID" value="KEO82476.1"/>
    <property type="molecule type" value="Genomic_DNA"/>
</dbReference>
<protein>
    <submittedName>
        <fullName evidence="2">Uncharacterized protein</fullName>
    </submittedName>
</protein>
<dbReference type="AlphaFoldDB" id="A0A074LJY1"/>
<dbReference type="GO" id="GO:0005948">
    <property type="term" value="C:acetolactate synthase complex"/>
    <property type="evidence" value="ECO:0007669"/>
    <property type="project" value="TreeGrafter"/>
</dbReference>
<evidence type="ECO:0000256" key="1">
    <source>
        <dbReference type="ARBA" id="ARBA00007812"/>
    </source>
</evidence>
<evidence type="ECO:0000313" key="3">
    <source>
        <dbReference type="Proteomes" id="UP000027931"/>
    </source>
</evidence>
<dbReference type="GO" id="GO:0009097">
    <property type="term" value="P:isoleucine biosynthetic process"/>
    <property type="evidence" value="ECO:0007669"/>
    <property type="project" value="TreeGrafter"/>
</dbReference>
<comment type="caution">
    <text evidence="2">The sequence shown here is derived from an EMBL/GenBank/DDBJ whole genome shotgun (WGS) entry which is preliminary data.</text>
</comment>
<accession>A0A074LJY1</accession>
<dbReference type="eggNOG" id="COG0028">
    <property type="taxonomic scope" value="Bacteria"/>
</dbReference>
<comment type="similarity">
    <text evidence="1">Belongs to the TPP enzyme family.</text>
</comment>
<dbReference type="Proteomes" id="UP000027931">
    <property type="component" value="Unassembled WGS sequence"/>
</dbReference>
<reference evidence="2 3" key="1">
    <citation type="journal article" date="2013" name="Int. J. Syst. Evol. Microbiol.">
        <title>Tumebacillus flagellatus sp. nov., an alpha-amylase/pullulanase-producing bacterium isolated from cassava wastewater.</title>
        <authorList>
            <person name="Wang Q."/>
            <person name="Xie N."/>
            <person name="Qin Y."/>
            <person name="Shen N."/>
            <person name="Zhu J."/>
            <person name="Mi H."/>
            <person name="Huang R."/>
        </authorList>
    </citation>
    <scope>NUCLEOTIDE SEQUENCE [LARGE SCALE GENOMIC DNA]</scope>
    <source>
        <strain evidence="2 3">GST4</strain>
    </source>
</reference>
<dbReference type="GO" id="GO:0003984">
    <property type="term" value="F:acetolactate synthase activity"/>
    <property type="evidence" value="ECO:0007669"/>
    <property type="project" value="TreeGrafter"/>
</dbReference>
<dbReference type="SUPFAM" id="SSF52518">
    <property type="entry name" value="Thiamin diphosphate-binding fold (THDP-binding)"/>
    <property type="match status" value="1"/>
</dbReference>
<dbReference type="InterPro" id="IPR029061">
    <property type="entry name" value="THDP-binding"/>
</dbReference>
<name>A0A074LJY1_9BACL</name>
<gene>
    <name evidence="2" type="ORF">EL26_15470</name>
</gene>
<sequence>MFGITMPITKHKVQVRDAADLPRILREAYHIAGSGRPGPVLIDLPNDVSTQLAVFHDSSSSPCAATTHAEGMEIPFSVDPYRRHLLLEGLDDIGACGSHRCLRTAAGVNIVEFEHVGINVNVSTHFKNRGQPLFFFVAKCDMIREVQKSVLQLAGGRTFPNQRRSSDGSS</sequence>
<dbReference type="PANTHER" id="PTHR18968">
    <property type="entry name" value="THIAMINE PYROPHOSPHATE ENZYMES"/>
    <property type="match status" value="1"/>
</dbReference>
<dbReference type="CDD" id="cd07035">
    <property type="entry name" value="TPP_PYR_POX_like"/>
    <property type="match status" value="1"/>
</dbReference>
<dbReference type="GO" id="GO:0050660">
    <property type="term" value="F:flavin adenine dinucleotide binding"/>
    <property type="evidence" value="ECO:0007669"/>
    <property type="project" value="TreeGrafter"/>
</dbReference>
<dbReference type="InterPro" id="IPR045229">
    <property type="entry name" value="TPP_enz"/>
</dbReference>
<dbReference type="GO" id="GO:0009099">
    <property type="term" value="P:L-valine biosynthetic process"/>
    <property type="evidence" value="ECO:0007669"/>
    <property type="project" value="TreeGrafter"/>
</dbReference>
<dbReference type="PANTHER" id="PTHR18968:SF13">
    <property type="entry name" value="ACETOLACTATE SYNTHASE CATALYTIC SUBUNIT, MITOCHONDRIAL"/>
    <property type="match status" value="1"/>
</dbReference>
<proteinExistence type="inferred from homology"/>
<dbReference type="Gene3D" id="3.40.50.970">
    <property type="match status" value="1"/>
</dbReference>